<gene>
    <name evidence="2" type="ORF">HMPREF1074_03884</name>
</gene>
<dbReference type="InterPro" id="IPR029044">
    <property type="entry name" value="Nucleotide-diphossugar_trans"/>
</dbReference>
<protein>
    <recommendedName>
        <fullName evidence="1">Glycosyltransferase 2-like domain-containing protein</fullName>
    </recommendedName>
</protein>
<dbReference type="PANTHER" id="PTHR43685">
    <property type="entry name" value="GLYCOSYLTRANSFERASE"/>
    <property type="match status" value="1"/>
</dbReference>
<reference evidence="2 3" key="1">
    <citation type="submission" date="2012-02" db="EMBL/GenBank/DDBJ databases">
        <title>The Genome Sequence of Bacteroides xylanisolvens CL03T12C04.</title>
        <authorList>
            <consortium name="The Broad Institute Genome Sequencing Platform"/>
            <person name="Earl A."/>
            <person name="Ward D."/>
            <person name="Feldgarden M."/>
            <person name="Gevers D."/>
            <person name="Zitomersky N.L."/>
            <person name="Coyne M.J."/>
            <person name="Comstock L.E."/>
            <person name="Young S.K."/>
            <person name="Zeng Q."/>
            <person name="Gargeya S."/>
            <person name="Fitzgerald M."/>
            <person name="Haas B."/>
            <person name="Abouelleil A."/>
            <person name="Alvarado L."/>
            <person name="Arachchi H.M."/>
            <person name="Berlin A."/>
            <person name="Chapman S.B."/>
            <person name="Gearin G."/>
            <person name="Goldberg J."/>
            <person name="Griggs A."/>
            <person name="Gujja S."/>
            <person name="Hansen M."/>
            <person name="Heiman D."/>
            <person name="Howarth C."/>
            <person name="Larimer J."/>
            <person name="Lui A."/>
            <person name="MacDonald P.J.P."/>
            <person name="McCowen C."/>
            <person name="Montmayeur A."/>
            <person name="Murphy C."/>
            <person name="Neiman D."/>
            <person name="Pearson M."/>
            <person name="Priest M."/>
            <person name="Roberts A."/>
            <person name="Saif S."/>
            <person name="Shea T."/>
            <person name="Sisk P."/>
            <person name="Stolte C."/>
            <person name="Sykes S."/>
            <person name="Wortman J."/>
            <person name="Nusbaum C."/>
            <person name="Birren B."/>
        </authorList>
    </citation>
    <scope>NUCLEOTIDE SEQUENCE [LARGE SCALE GENOMIC DNA]</scope>
    <source>
        <strain evidence="2 3">CL03T12C04</strain>
    </source>
</reference>
<evidence type="ECO:0000313" key="3">
    <source>
        <dbReference type="Proteomes" id="UP000003566"/>
    </source>
</evidence>
<dbReference type="CDD" id="cd06433">
    <property type="entry name" value="GT_2_WfgS_like"/>
    <property type="match status" value="1"/>
</dbReference>
<dbReference type="AlphaFoldDB" id="I9JDG2"/>
<evidence type="ECO:0000259" key="1">
    <source>
        <dbReference type="Pfam" id="PF00535"/>
    </source>
</evidence>
<dbReference type="Gene3D" id="3.90.550.10">
    <property type="entry name" value="Spore Coat Polysaccharide Biosynthesis Protein SpsA, Chain A"/>
    <property type="match status" value="1"/>
</dbReference>
<proteinExistence type="predicted"/>
<dbReference type="EMBL" id="AGXE01000023">
    <property type="protein sequence ID" value="EIY84714.1"/>
    <property type="molecule type" value="Genomic_DNA"/>
</dbReference>
<dbReference type="Pfam" id="PF00535">
    <property type="entry name" value="Glycos_transf_2"/>
    <property type="match status" value="1"/>
</dbReference>
<dbReference type="SUPFAM" id="SSF53448">
    <property type="entry name" value="Nucleotide-diphospho-sugar transferases"/>
    <property type="match status" value="1"/>
</dbReference>
<evidence type="ECO:0000313" key="2">
    <source>
        <dbReference type="EMBL" id="EIY84714.1"/>
    </source>
</evidence>
<dbReference type="PANTHER" id="PTHR43685:SF2">
    <property type="entry name" value="GLYCOSYLTRANSFERASE 2-LIKE DOMAIN-CONTAINING PROTEIN"/>
    <property type="match status" value="1"/>
</dbReference>
<dbReference type="InterPro" id="IPR001173">
    <property type="entry name" value="Glyco_trans_2-like"/>
</dbReference>
<name>I9JDG2_9BACE</name>
<feature type="domain" description="Glycosyltransferase 2-like" evidence="1">
    <location>
        <begin position="6"/>
        <end position="128"/>
    </location>
</feature>
<dbReference type="Proteomes" id="UP000003566">
    <property type="component" value="Unassembled WGS sequence"/>
</dbReference>
<comment type="caution">
    <text evidence="2">The sequence shown here is derived from an EMBL/GenBank/DDBJ whole genome shotgun (WGS) entry which is preliminary data.</text>
</comment>
<dbReference type="HOGENOM" id="CLU_025996_21_1_10"/>
<dbReference type="PATRIC" id="fig|997892.3.peg.3981"/>
<organism evidence="2 3">
    <name type="scientific">Bacteroides xylanisolvens CL03T12C04</name>
    <dbReference type="NCBI Taxonomy" id="997892"/>
    <lineage>
        <taxon>Bacteria</taxon>
        <taxon>Pseudomonadati</taxon>
        <taxon>Bacteroidota</taxon>
        <taxon>Bacteroidia</taxon>
        <taxon>Bacteroidales</taxon>
        <taxon>Bacteroidaceae</taxon>
        <taxon>Bacteroides</taxon>
    </lineage>
</organism>
<dbReference type="InterPro" id="IPR050834">
    <property type="entry name" value="Glycosyltransf_2"/>
</dbReference>
<dbReference type="RefSeq" id="WP_008025416.1">
    <property type="nucleotide sequence ID" value="NZ_JAGHEF010000002.1"/>
</dbReference>
<sequence length="246" mass="28436">MKYKISIIIATYNADKYIQRAITSVLNQCLENYECIVVDGMSTDKTLSIIESYIQENSHIRLISEKDNGIFDAYNKGWKAAKGEWIYYLGADDVLLSNGLNDLLEEANGYDIIYGNHIDQLEKKQYHPKSKSYRIVKHLMFCCHQALIIKRDVIKSLGGFNINYLLCADFDLIQRAYLSGYKFKQISCDVCVFSLAGVSNKSLYGTDKEVRRISINNGCYKYISLVQMYYLIRKTVKYLLLKFHII</sequence>
<accession>I9JDG2</accession>